<gene>
    <name evidence="2" type="ORF">BACVE_002995</name>
</gene>
<reference evidence="3" key="1">
    <citation type="submission" date="2020-10" db="EMBL/GenBank/DDBJ databases">
        <title>Complete genome sequence of Bacillus velezensis NST6.</title>
        <authorList>
            <person name="Choi J."/>
        </authorList>
    </citation>
    <scope>NUCLEOTIDE SEQUENCE [LARGE SCALE GENOMIC DNA]</scope>
    <source>
        <strain evidence="3">NST6</strain>
    </source>
</reference>
<feature type="region of interest" description="Disordered" evidence="1">
    <location>
        <begin position="31"/>
        <end position="58"/>
    </location>
</feature>
<name>A0A7D7C812_BACVE</name>
<sequence>MNKMLSGMQGLPPGFPPLPVLPPQSYYPPAPMHTAPYQGGPSFQQGFPSSGYGQQTPQSTLSFAGQQFVPYPYTSGYYGQSFSDVGGSLGAGAHPGALGGGFSGHAGGFSAPSGFR</sequence>
<dbReference type="Proteomes" id="UP000587477">
    <property type="component" value="Chromosome"/>
</dbReference>
<evidence type="ECO:0000256" key="1">
    <source>
        <dbReference type="SAM" id="MobiDB-lite"/>
    </source>
</evidence>
<protein>
    <submittedName>
        <fullName evidence="2">Uncharacterized protein</fullName>
    </submittedName>
</protein>
<organism evidence="2 3">
    <name type="scientific">Bacillus velezensis</name>
    <dbReference type="NCBI Taxonomy" id="492670"/>
    <lineage>
        <taxon>Bacteria</taxon>
        <taxon>Bacillati</taxon>
        <taxon>Bacillota</taxon>
        <taxon>Bacilli</taxon>
        <taxon>Bacillales</taxon>
        <taxon>Bacillaceae</taxon>
        <taxon>Bacillus</taxon>
        <taxon>Bacillus amyloliquefaciens group</taxon>
    </lineage>
</organism>
<dbReference type="EMBL" id="CP063687">
    <property type="protein sequence ID" value="QOY27955.1"/>
    <property type="molecule type" value="Genomic_DNA"/>
</dbReference>
<accession>A0A7D7C812</accession>
<proteinExistence type="predicted"/>
<dbReference type="RefSeq" id="WP_025649695.1">
    <property type="nucleotide sequence ID" value="NZ_AP024501.1"/>
</dbReference>
<feature type="compositionally biased region" description="Polar residues" evidence="1">
    <location>
        <begin position="41"/>
        <end position="58"/>
    </location>
</feature>
<evidence type="ECO:0000313" key="2">
    <source>
        <dbReference type="EMBL" id="QOY27955.1"/>
    </source>
</evidence>
<evidence type="ECO:0000313" key="3">
    <source>
        <dbReference type="Proteomes" id="UP000587477"/>
    </source>
</evidence>
<dbReference type="AlphaFoldDB" id="A0A7D7C812"/>